<dbReference type="AlphaFoldDB" id="A0A1A9WPI8"/>
<reference evidence="2" key="2">
    <citation type="submission" date="2020-05" db="UniProtKB">
        <authorList>
            <consortium name="EnsemblMetazoa"/>
        </authorList>
    </citation>
    <scope>IDENTIFICATION</scope>
    <source>
        <strain evidence="2">IAEA</strain>
    </source>
</reference>
<name>A0A1A9WPI8_9MUSC</name>
<evidence type="ECO:0000256" key="1">
    <source>
        <dbReference type="SAM" id="Phobius"/>
    </source>
</evidence>
<feature type="transmembrane region" description="Helical" evidence="1">
    <location>
        <begin position="6"/>
        <end position="25"/>
    </location>
</feature>
<keyword evidence="1" id="KW-0812">Transmembrane</keyword>
<evidence type="ECO:0008006" key="4">
    <source>
        <dbReference type="Google" id="ProtNLM"/>
    </source>
</evidence>
<keyword evidence="1" id="KW-1133">Transmembrane helix</keyword>
<feature type="transmembrane region" description="Helical" evidence="1">
    <location>
        <begin position="75"/>
        <end position="105"/>
    </location>
</feature>
<protein>
    <recommendedName>
        <fullName evidence="4">Transmembrane protein</fullName>
    </recommendedName>
</protein>
<keyword evidence="3" id="KW-1185">Reference proteome</keyword>
<dbReference type="VEuPathDB" id="VectorBase:GBRI027151"/>
<dbReference type="Proteomes" id="UP000091820">
    <property type="component" value="Unassembled WGS sequence"/>
</dbReference>
<evidence type="ECO:0000313" key="3">
    <source>
        <dbReference type="Proteomes" id="UP000091820"/>
    </source>
</evidence>
<keyword evidence="1" id="KW-0472">Membrane</keyword>
<reference evidence="3" key="1">
    <citation type="submission" date="2014-03" db="EMBL/GenBank/DDBJ databases">
        <authorList>
            <person name="Aksoy S."/>
            <person name="Warren W."/>
            <person name="Wilson R.K."/>
        </authorList>
    </citation>
    <scope>NUCLEOTIDE SEQUENCE [LARGE SCALE GENOMIC DNA]</scope>
    <source>
        <strain evidence="3">IAEA</strain>
    </source>
</reference>
<evidence type="ECO:0000313" key="2">
    <source>
        <dbReference type="EnsemblMetazoa" id="GBRI027151-PA"/>
    </source>
</evidence>
<dbReference type="EnsemblMetazoa" id="GBRI027151-RA">
    <property type="protein sequence ID" value="GBRI027151-PA"/>
    <property type="gene ID" value="GBRI027151"/>
</dbReference>
<proteinExistence type="predicted"/>
<sequence length="122" mass="13725">MSRGHVFKYFLFVVVFLAYFALSNIKSQVTDLAIKKCNPKFLRRLVCNRHRLIENYHKVQILVVNEHQVDDGRGFVMIIVVAVLAAAVAVAVVVVVVVAVAVAAAEVLCYDHMYPNRKINLN</sequence>
<accession>A0A1A9WPI8</accession>
<organism evidence="2 3">
    <name type="scientific">Glossina brevipalpis</name>
    <dbReference type="NCBI Taxonomy" id="37001"/>
    <lineage>
        <taxon>Eukaryota</taxon>
        <taxon>Metazoa</taxon>
        <taxon>Ecdysozoa</taxon>
        <taxon>Arthropoda</taxon>
        <taxon>Hexapoda</taxon>
        <taxon>Insecta</taxon>
        <taxon>Pterygota</taxon>
        <taxon>Neoptera</taxon>
        <taxon>Endopterygota</taxon>
        <taxon>Diptera</taxon>
        <taxon>Brachycera</taxon>
        <taxon>Muscomorpha</taxon>
        <taxon>Hippoboscoidea</taxon>
        <taxon>Glossinidae</taxon>
        <taxon>Glossina</taxon>
    </lineage>
</organism>